<gene>
    <name evidence="3" type="ORF">OG288_27650</name>
</gene>
<dbReference type="Proteomes" id="UP001432166">
    <property type="component" value="Chromosome"/>
</dbReference>
<dbReference type="InterPro" id="IPR022291">
    <property type="entry name" value="Bacteriocin_synth_cyclodeHase"/>
</dbReference>
<dbReference type="InterPro" id="IPR003776">
    <property type="entry name" value="YcaO-like_dom"/>
</dbReference>
<dbReference type="PROSITE" id="PS51664">
    <property type="entry name" value="YCAO"/>
    <property type="match status" value="1"/>
</dbReference>
<evidence type="ECO:0000259" key="2">
    <source>
        <dbReference type="PROSITE" id="PS51664"/>
    </source>
</evidence>
<dbReference type="Gene3D" id="3.30.40.250">
    <property type="match status" value="1"/>
</dbReference>
<dbReference type="SUPFAM" id="SSF69572">
    <property type="entry name" value="Activating enzymes of the ubiquitin-like proteins"/>
    <property type="match status" value="1"/>
</dbReference>
<dbReference type="Gene3D" id="3.30.160.660">
    <property type="match status" value="1"/>
</dbReference>
<dbReference type="InterPro" id="IPR035985">
    <property type="entry name" value="Ubiquitin-activating_enz"/>
</dbReference>
<dbReference type="Pfam" id="PF02624">
    <property type="entry name" value="YcaO"/>
    <property type="match status" value="1"/>
</dbReference>
<feature type="domain" description="YcaO" evidence="2">
    <location>
        <begin position="388"/>
        <end position="756"/>
    </location>
</feature>
<name>A0ABZ1JNW6_9ACTN</name>
<dbReference type="NCBIfam" id="TIGR03882">
    <property type="entry name" value="cyclo_dehyd_2"/>
    <property type="match status" value="1"/>
</dbReference>
<dbReference type="NCBIfam" id="TIGR00702">
    <property type="entry name" value="YcaO-type kinase domain"/>
    <property type="match status" value="1"/>
</dbReference>
<organism evidence="3 4">
    <name type="scientific">Streptomyces tauricus</name>
    <dbReference type="NCBI Taxonomy" id="68274"/>
    <lineage>
        <taxon>Bacteria</taxon>
        <taxon>Bacillati</taxon>
        <taxon>Actinomycetota</taxon>
        <taxon>Actinomycetes</taxon>
        <taxon>Kitasatosporales</taxon>
        <taxon>Streptomycetaceae</taxon>
        <taxon>Streptomyces</taxon>
        <taxon>Streptomyces aurantiacus group</taxon>
    </lineage>
</organism>
<keyword evidence="4" id="KW-1185">Reference proteome</keyword>
<dbReference type="Gene3D" id="3.40.50.720">
    <property type="entry name" value="NAD(P)-binding Rossmann-like Domain"/>
    <property type="match status" value="1"/>
</dbReference>
<evidence type="ECO:0000256" key="1">
    <source>
        <dbReference type="SAM" id="MobiDB-lite"/>
    </source>
</evidence>
<dbReference type="Gene3D" id="3.30.1330.230">
    <property type="match status" value="1"/>
</dbReference>
<sequence length="756" mass="81979">MNLPTPDDGLPRLGFAPHLRVESAPGEPVFLMTEDRVTTLGGEQVALLAPLLDGSRDLPRIVADAAPRLSPDRTERLVARLLDAGLLSAYPPDGRAGPEERAYWALTGLAAGPDDGRGGRLAPVDLTEDTGGTLREAVAAAGLRPAAVGGPADLTLALCHDYLDPRLSALDAEHRATGASWLPVRASGTHLWVGPFFSPGEGPCWSCLADRLRLRRRSEAYVQHRLGRGGPAGHRPSYLPTGRAAALHLALLEAAKWLAGHRDPQQGTLWRLDTRTLQSSRHPVRRRPQCARCGDPHLVRDRVSAPVVLSPRPVRDTGGGGHRTAGPDEVLDRYGHLVDPVTGLVGEIRRDPRGPEFLNCFHAGAQPPWDPAQPPPALHTPLRSPGSGKGVTEAHAKVSALAEALERYSGYFQGDEPRLRGSYRELAPRAVHPDTVQLFDRRQFADRAAWNRAHGPFHQVTEPFDEDAPLDWTPVWSLTERRQRLAPTSLLYYNAPDAENRYCRATSNGAAAGTSLEDAVVHGCLELVERDAVALWWYNRTRQPGVVLDGRDEWITRTRASLRAMGRSVWALDLTSDLGIPVVAAVSARIGTPAEDIVLGFGAHFDARIALRRALTELNQMLPPLTAEPADGGTAYTGDDPEALDWFRHATTAGQPYLLPAARRSARPPAALRPPADAAAQAEALVGLLRRHGLDVLVLDQTRPDVELPVAKVLIPGLRPHWAGFGPGRLFDVPVALGRLSRPTDFAELNPFPLHL</sequence>
<evidence type="ECO:0000313" key="4">
    <source>
        <dbReference type="Proteomes" id="UP001432166"/>
    </source>
</evidence>
<dbReference type="EMBL" id="CP108133">
    <property type="protein sequence ID" value="WTP51744.1"/>
    <property type="molecule type" value="Genomic_DNA"/>
</dbReference>
<reference evidence="3" key="1">
    <citation type="submission" date="2022-10" db="EMBL/GenBank/DDBJ databases">
        <title>The complete genomes of actinobacterial strains from the NBC collection.</title>
        <authorList>
            <person name="Joergensen T.S."/>
            <person name="Alvarez Arevalo M."/>
            <person name="Sterndorff E.B."/>
            <person name="Faurdal D."/>
            <person name="Vuksanovic O."/>
            <person name="Mourched A.-S."/>
            <person name="Charusanti P."/>
            <person name="Shaw S."/>
            <person name="Blin K."/>
            <person name="Weber T."/>
        </authorList>
    </citation>
    <scope>NUCLEOTIDE SEQUENCE</scope>
    <source>
        <strain evidence="3">NBC_00189</strain>
    </source>
</reference>
<dbReference type="PANTHER" id="PTHR37809:SF1">
    <property type="entry name" value="RIBOSOMAL PROTEIN S12 METHYLTHIOTRANSFERASE ACCESSORY FACTOR YCAO"/>
    <property type="match status" value="1"/>
</dbReference>
<protein>
    <submittedName>
        <fullName evidence="3">TOMM leader peptide-binding protein</fullName>
    </submittedName>
</protein>
<dbReference type="Gene3D" id="3.90.930.60">
    <property type="match status" value="1"/>
</dbReference>
<dbReference type="PANTHER" id="PTHR37809">
    <property type="entry name" value="RIBOSOMAL PROTEIN S12 METHYLTHIOTRANSFERASE ACCESSORY FACTOR YCAO"/>
    <property type="match status" value="1"/>
</dbReference>
<dbReference type="InterPro" id="IPR027624">
    <property type="entry name" value="TOMM_cyclo_SagD"/>
</dbReference>
<evidence type="ECO:0000313" key="3">
    <source>
        <dbReference type="EMBL" id="WTP51744.1"/>
    </source>
</evidence>
<proteinExistence type="predicted"/>
<dbReference type="RefSeq" id="WP_265649305.1">
    <property type="nucleotide sequence ID" value="NZ_CP108133.1"/>
</dbReference>
<accession>A0ABZ1JNW6</accession>
<feature type="region of interest" description="Disordered" evidence="1">
    <location>
        <begin position="310"/>
        <end position="329"/>
    </location>
</feature>
<dbReference type="NCBIfam" id="TIGR03604">
    <property type="entry name" value="TOMM_cyclo_SagD"/>
    <property type="match status" value="1"/>
</dbReference>